<dbReference type="InterPro" id="IPR036163">
    <property type="entry name" value="HMA_dom_sf"/>
</dbReference>
<keyword evidence="1" id="KW-0479">Metal-binding</keyword>
<dbReference type="Pfam" id="PF00403">
    <property type="entry name" value="HMA"/>
    <property type="match status" value="1"/>
</dbReference>
<reference evidence="4" key="1">
    <citation type="submission" date="2022-07" db="EMBL/GenBank/DDBJ databases">
        <title>Genome analysis of Parmales, a sister group of diatoms, reveals the evolutionary specialization of diatoms from phago-mixotrophs to photoautotrophs.</title>
        <authorList>
            <person name="Ban H."/>
            <person name="Sato S."/>
            <person name="Yoshikawa S."/>
            <person name="Kazumasa Y."/>
            <person name="Nakamura Y."/>
            <person name="Ichinomiya M."/>
            <person name="Saitoh K."/>
            <person name="Sato N."/>
            <person name="Blanc-Mathieu R."/>
            <person name="Endo H."/>
            <person name="Kuwata A."/>
            <person name="Ogata H."/>
        </authorList>
    </citation>
    <scope>NUCLEOTIDE SEQUENCE</scope>
</reference>
<comment type="caution">
    <text evidence="4">The sequence shown here is derived from an EMBL/GenBank/DDBJ whole genome shotgun (WGS) entry which is preliminary data.</text>
</comment>
<keyword evidence="5" id="KW-1185">Reference proteome</keyword>
<dbReference type="Proteomes" id="UP001165082">
    <property type="component" value="Unassembled WGS sequence"/>
</dbReference>
<dbReference type="SUPFAM" id="SSF55008">
    <property type="entry name" value="HMA, heavy metal-associated domain"/>
    <property type="match status" value="1"/>
</dbReference>
<dbReference type="AlphaFoldDB" id="A0A9W7G033"/>
<dbReference type="InterPro" id="IPR017969">
    <property type="entry name" value="Heavy-metal-associated_CS"/>
</dbReference>
<feature type="domain" description="HMA" evidence="3">
    <location>
        <begin position="62"/>
        <end position="131"/>
    </location>
</feature>
<sequence length="146" mass="15600">LEPDEDFTKMIIDDVESVGFGCKPLSYDQYKKIITSSPVNSPPPVSSAPRRRNSSTPVLPLSPNSFYITGMSCSSCVSKITSAVNVRPDASITISLVTAQATVKLHDGGPPSPKVLAEVKGVVTKLGFGVEEGDQEGGVDEFKNWR</sequence>
<evidence type="ECO:0000259" key="3">
    <source>
        <dbReference type="PROSITE" id="PS50846"/>
    </source>
</evidence>
<evidence type="ECO:0000313" key="5">
    <source>
        <dbReference type="Proteomes" id="UP001165082"/>
    </source>
</evidence>
<evidence type="ECO:0000256" key="1">
    <source>
        <dbReference type="ARBA" id="ARBA00022723"/>
    </source>
</evidence>
<proteinExistence type="predicted"/>
<dbReference type="EMBL" id="BRXZ01008381">
    <property type="protein sequence ID" value="GMI25494.1"/>
    <property type="molecule type" value="Genomic_DNA"/>
</dbReference>
<evidence type="ECO:0000256" key="2">
    <source>
        <dbReference type="SAM" id="MobiDB-lite"/>
    </source>
</evidence>
<feature type="non-terminal residue" evidence="4">
    <location>
        <position position="1"/>
    </location>
</feature>
<accession>A0A9W7G033</accession>
<dbReference type="CDD" id="cd00371">
    <property type="entry name" value="HMA"/>
    <property type="match status" value="1"/>
</dbReference>
<organism evidence="4 5">
    <name type="scientific">Triparma retinervis</name>
    <dbReference type="NCBI Taxonomy" id="2557542"/>
    <lineage>
        <taxon>Eukaryota</taxon>
        <taxon>Sar</taxon>
        <taxon>Stramenopiles</taxon>
        <taxon>Ochrophyta</taxon>
        <taxon>Bolidophyceae</taxon>
        <taxon>Parmales</taxon>
        <taxon>Triparmaceae</taxon>
        <taxon>Triparma</taxon>
    </lineage>
</organism>
<evidence type="ECO:0000313" key="4">
    <source>
        <dbReference type="EMBL" id="GMI25494.1"/>
    </source>
</evidence>
<dbReference type="PROSITE" id="PS50846">
    <property type="entry name" value="HMA_2"/>
    <property type="match status" value="1"/>
</dbReference>
<feature type="region of interest" description="Disordered" evidence="2">
    <location>
        <begin position="35"/>
        <end position="58"/>
    </location>
</feature>
<dbReference type="GO" id="GO:0046872">
    <property type="term" value="F:metal ion binding"/>
    <property type="evidence" value="ECO:0007669"/>
    <property type="project" value="UniProtKB-KW"/>
</dbReference>
<gene>
    <name evidence="4" type="ORF">TrRE_jg9643</name>
</gene>
<dbReference type="PROSITE" id="PS01047">
    <property type="entry name" value="HMA_1"/>
    <property type="match status" value="1"/>
</dbReference>
<name>A0A9W7G033_9STRA</name>
<dbReference type="Gene3D" id="3.30.70.100">
    <property type="match status" value="1"/>
</dbReference>
<protein>
    <recommendedName>
        <fullName evidence="3">HMA domain-containing protein</fullName>
    </recommendedName>
</protein>
<dbReference type="InterPro" id="IPR006121">
    <property type="entry name" value="HMA_dom"/>
</dbReference>